<evidence type="ECO:0000313" key="2">
    <source>
        <dbReference type="Proteomes" id="UP001287286"/>
    </source>
</evidence>
<keyword evidence="2" id="KW-1185">Reference proteome</keyword>
<dbReference type="Proteomes" id="UP001287286">
    <property type="component" value="Unassembled WGS sequence"/>
</dbReference>
<comment type="caution">
    <text evidence="1">The sequence shown here is derived from an EMBL/GenBank/DDBJ whole genome shotgun (WGS) entry which is preliminary data.</text>
</comment>
<accession>A0ABR0BFC6</accession>
<gene>
    <name evidence="1" type="ORF">Purlil1_13004</name>
</gene>
<reference evidence="1 2" key="1">
    <citation type="journal article" date="2024" name="Microbiol. Resour. Announc.">
        <title>Genome annotations for the ascomycete fungi Trichoderma harzianum, Trichoderma aggressivum, and Purpureocillium lilacinum.</title>
        <authorList>
            <person name="Beijen E.P.W."/>
            <person name="Ohm R.A."/>
        </authorList>
    </citation>
    <scope>NUCLEOTIDE SEQUENCE [LARGE SCALE GENOMIC DNA]</scope>
    <source>
        <strain evidence="1 2">CBS 150709</strain>
    </source>
</reference>
<sequence>MQSRRDESELKQVKEVAQKTAIVSAGVMMDQLYPVKVDDANRSMILDAEESMLPGAAETLGAENNVTIAKVSWLSNKESAKAYGSMVVYVTKESDARWLVNGHYFDLAGAEQLLDTFFPPLPA</sequence>
<organism evidence="1 2">
    <name type="scientific">Purpureocillium lilacinum</name>
    <name type="common">Paecilomyces lilacinus</name>
    <dbReference type="NCBI Taxonomy" id="33203"/>
    <lineage>
        <taxon>Eukaryota</taxon>
        <taxon>Fungi</taxon>
        <taxon>Dikarya</taxon>
        <taxon>Ascomycota</taxon>
        <taxon>Pezizomycotina</taxon>
        <taxon>Sordariomycetes</taxon>
        <taxon>Hypocreomycetidae</taxon>
        <taxon>Hypocreales</taxon>
        <taxon>Ophiocordycipitaceae</taxon>
        <taxon>Purpureocillium</taxon>
    </lineage>
</organism>
<evidence type="ECO:0000313" key="1">
    <source>
        <dbReference type="EMBL" id="KAK4073580.1"/>
    </source>
</evidence>
<proteinExistence type="predicted"/>
<dbReference type="EMBL" id="JAWRVI010000155">
    <property type="protein sequence ID" value="KAK4073580.1"/>
    <property type="molecule type" value="Genomic_DNA"/>
</dbReference>
<protein>
    <submittedName>
        <fullName evidence="1">Uncharacterized protein</fullName>
    </submittedName>
</protein>
<name>A0ABR0BFC6_PURLI</name>